<keyword evidence="8 10" id="KW-0238">DNA-binding</keyword>
<dbReference type="GO" id="GO:0007131">
    <property type="term" value="P:reciprocal meiotic recombination"/>
    <property type="evidence" value="ECO:0007669"/>
    <property type="project" value="TreeGrafter"/>
</dbReference>
<reference evidence="14 15" key="1">
    <citation type="submission" date="2016-06" db="EMBL/GenBank/DDBJ databases">
        <authorList>
            <person name="Kjaerup R.B."/>
            <person name="Dalgaard T.S."/>
            <person name="Juul-Madsen H.R."/>
        </authorList>
    </citation>
    <scope>NUCLEOTIDE SEQUENCE [LARGE SCALE GENOMIC DNA]</scope>
    <source>
        <strain evidence="14 15">Pb300</strain>
    </source>
</reference>
<protein>
    <recommendedName>
        <fullName evidence="4">DNA topoisomerase (ATP-hydrolyzing)</fullName>
        <ecNumber evidence="4">5.6.2.2</ecNumber>
    </recommendedName>
</protein>
<comment type="cofactor">
    <cofactor evidence="2">
        <name>Mg(2+)</name>
        <dbReference type="ChEBI" id="CHEBI:18420"/>
    </cofactor>
</comment>
<dbReference type="Gene3D" id="1.10.10.10">
    <property type="entry name" value="Winged helix-like DNA-binding domain superfamily/Winged helix DNA-binding domain"/>
    <property type="match status" value="1"/>
</dbReference>
<keyword evidence="6" id="KW-0460">Magnesium</keyword>
<dbReference type="CDD" id="cd00223">
    <property type="entry name" value="TOPRIM_TopoIIB_SPO"/>
    <property type="match status" value="1"/>
</dbReference>
<dbReference type="GO" id="GO:0003918">
    <property type="term" value="F:DNA topoisomerase type II (double strand cut, ATP-hydrolyzing) activity"/>
    <property type="evidence" value="ECO:0007669"/>
    <property type="project" value="UniProtKB-UniRule"/>
</dbReference>
<dbReference type="VEuPathDB" id="FungiDB:PABG_03982"/>
<feature type="active site" description="O-(5'-phospho-DNA)-tyrosine intermediate" evidence="10">
    <location>
        <position position="121"/>
    </location>
</feature>
<dbReference type="AlphaFoldDB" id="A0A1D2J6B4"/>
<dbReference type="GO" id="GO:0000706">
    <property type="term" value="P:meiotic DNA double-strand break processing"/>
    <property type="evidence" value="ECO:0007669"/>
    <property type="project" value="TreeGrafter"/>
</dbReference>
<evidence type="ECO:0000256" key="8">
    <source>
        <dbReference type="ARBA" id="ARBA00023125"/>
    </source>
</evidence>
<dbReference type="InterPro" id="IPR036078">
    <property type="entry name" value="Spo11/TopoVI_A_sf"/>
</dbReference>
<organism evidence="14 15">
    <name type="scientific">Paracoccidioides brasiliensis</name>
    <dbReference type="NCBI Taxonomy" id="121759"/>
    <lineage>
        <taxon>Eukaryota</taxon>
        <taxon>Fungi</taxon>
        <taxon>Dikarya</taxon>
        <taxon>Ascomycota</taxon>
        <taxon>Pezizomycotina</taxon>
        <taxon>Eurotiomycetes</taxon>
        <taxon>Eurotiomycetidae</taxon>
        <taxon>Onygenales</taxon>
        <taxon>Ajellomycetaceae</taxon>
        <taxon>Paracoccidioides</taxon>
    </lineage>
</organism>
<dbReference type="InterPro" id="IPR002815">
    <property type="entry name" value="Spo11/TopoVI_A"/>
</dbReference>
<evidence type="ECO:0000256" key="7">
    <source>
        <dbReference type="ARBA" id="ARBA00023029"/>
    </source>
</evidence>
<dbReference type="GO" id="GO:0000228">
    <property type="term" value="C:nuclear chromosome"/>
    <property type="evidence" value="ECO:0007669"/>
    <property type="project" value="TreeGrafter"/>
</dbReference>
<sequence length="398" mass="44121">MALGSLASATQPPSTDPVSGTPEDKVRSFITNILDSIVNELARVDGCPSITLKRRSKDARFFLNPETGSLDCDTAEPSCTYFWPGKTVQEGWRFAILLRIMGHISEAIHGNFISSKRDIYYLDPVYFGSQSVVDRCIDDLACTIGVDRSALHVAAAAKGLAVGRFNVTLNDNSTIDADLHAEVGMLVPRVETVKNVDLSAVRWILVIEKEATFRRLATVNYHKTSAAGPGIMITGKGYPDLCTRAFLRLLSHTLPLPSALGTSPSSPPPIYMFVDSDPDGMAIMSTYKYGSRAQAHENNNLTVSDIQWFGLRSSEVVSRLDAHIQDDDVLIPLTLRDRKKAQDMLARNPVFAEDGPEPTWRAELQHMLMSNVKAEIEVLYEREEGVERWLDLKLRKLL</sequence>
<dbReference type="GO" id="GO:0046872">
    <property type="term" value="F:metal ion binding"/>
    <property type="evidence" value="ECO:0007669"/>
    <property type="project" value="UniProtKB-KW"/>
</dbReference>
<feature type="domain" description="Topoisomerase 6 subunit A/Spo11 TOPRIM" evidence="13">
    <location>
        <begin position="204"/>
        <end position="382"/>
    </location>
</feature>
<evidence type="ECO:0000259" key="13">
    <source>
        <dbReference type="Pfam" id="PF21180"/>
    </source>
</evidence>
<dbReference type="PRINTS" id="PR01550">
    <property type="entry name" value="TOP6AFAMILY"/>
</dbReference>
<evidence type="ECO:0000259" key="12">
    <source>
        <dbReference type="Pfam" id="PF04406"/>
    </source>
</evidence>
<feature type="compositionally biased region" description="Polar residues" evidence="11">
    <location>
        <begin position="7"/>
        <end position="18"/>
    </location>
</feature>
<dbReference type="InterPro" id="IPR036388">
    <property type="entry name" value="WH-like_DNA-bd_sf"/>
</dbReference>
<comment type="catalytic activity">
    <reaction evidence="1 10">
        <text>ATP-dependent breakage, passage and rejoining of double-stranded DNA.</text>
        <dbReference type="EC" id="5.6.2.2"/>
    </reaction>
</comment>
<comment type="similarity">
    <text evidence="3 10">Belongs to the TOP6A family.</text>
</comment>
<dbReference type="Pfam" id="PF04406">
    <property type="entry name" value="TP6A_N"/>
    <property type="match status" value="1"/>
</dbReference>
<dbReference type="OrthoDB" id="5377392at2759"/>
<dbReference type="EC" id="5.6.2.2" evidence="4"/>
<evidence type="ECO:0000313" key="14">
    <source>
        <dbReference type="EMBL" id="ODH13869.1"/>
    </source>
</evidence>
<keyword evidence="5" id="KW-0479">Metal-binding</keyword>
<evidence type="ECO:0000256" key="1">
    <source>
        <dbReference type="ARBA" id="ARBA00000185"/>
    </source>
</evidence>
<evidence type="ECO:0000256" key="2">
    <source>
        <dbReference type="ARBA" id="ARBA00001946"/>
    </source>
</evidence>
<keyword evidence="7 10" id="KW-0799">Topoisomerase</keyword>
<dbReference type="Proteomes" id="UP000242814">
    <property type="component" value="Unassembled WGS sequence"/>
</dbReference>
<evidence type="ECO:0000256" key="6">
    <source>
        <dbReference type="ARBA" id="ARBA00022842"/>
    </source>
</evidence>
<accession>A0A1D2J6B4</accession>
<evidence type="ECO:0000313" key="15">
    <source>
        <dbReference type="Proteomes" id="UP000242814"/>
    </source>
</evidence>
<evidence type="ECO:0000256" key="3">
    <source>
        <dbReference type="ARBA" id="ARBA00006559"/>
    </source>
</evidence>
<evidence type="ECO:0000256" key="11">
    <source>
        <dbReference type="SAM" id="MobiDB-lite"/>
    </source>
</evidence>
<dbReference type="EMBL" id="LZYO01000408">
    <property type="protein sequence ID" value="ODH13869.1"/>
    <property type="molecule type" value="Genomic_DNA"/>
</dbReference>
<evidence type="ECO:0000256" key="9">
    <source>
        <dbReference type="ARBA" id="ARBA00023235"/>
    </source>
</evidence>
<dbReference type="PROSITE" id="PS52041">
    <property type="entry name" value="TOPO_IIB"/>
    <property type="match status" value="1"/>
</dbReference>
<proteinExistence type="inferred from homology"/>
<feature type="region of interest" description="Disordered" evidence="11">
    <location>
        <begin position="1"/>
        <end position="23"/>
    </location>
</feature>
<dbReference type="Gene3D" id="3.40.1360.10">
    <property type="match status" value="1"/>
</dbReference>
<gene>
    <name evidence="14" type="ORF">ACO22_06830</name>
</gene>
<feature type="domain" description="Spo11/DNA topoisomerase VI subunit A N-terminal" evidence="12">
    <location>
        <begin position="92"/>
        <end position="153"/>
    </location>
</feature>
<dbReference type="GO" id="GO:0005524">
    <property type="term" value="F:ATP binding"/>
    <property type="evidence" value="ECO:0007669"/>
    <property type="project" value="InterPro"/>
</dbReference>
<dbReference type="GO" id="GO:0042138">
    <property type="term" value="P:meiotic DNA double-strand break formation"/>
    <property type="evidence" value="ECO:0007669"/>
    <property type="project" value="TreeGrafter"/>
</dbReference>
<dbReference type="InterPro" id="IPR034136">
    <property type="entry name" value="TOPRIM_Topo6A/Spo11"/>
</dbReference>
<dbReference type="FunFam" id="3.40.1360.10:FF:000018">
    <property type="entry name" value="Type II DNA topoisomerase VI subunit A"/>
    <property type="match status" value="1"/>
</dbReference>
<dbReference type="GO" id="GO:0003677">
    <property type="term" value="F:DNA binding"/>
    <property type="evidence" value="ECO:0007669"/>
    <property type="project" value="UniProtKB-UniRule"/>
</dbReference>
<evidence type="ECO:0000256" key="4">
    <source>
        <dbReference type="ARBA" id="ARBA00012895"/>
    </source>
</evidence>
<dbReference type="SUPFAM" id="SSF56726">
    <property type="entry name" value="DNA topoisomerase IV, alpha subunit"/>
    <property type="match status" value="1"/>
</dbReference>
<dbReference type="PANTHER" id="PTHR10848">
    <property type="entry name" value="MEIOTIC RECOMBINATION PROTEIN SPO11"/>
    <property type="match status" value="1"/>
</dbReference>
<dbReference type="PANTHER" id="PTHR10848:SF0">
    <property type="entry name" value="MEIOTIC RECOMBINATION PROTEIN SPO11"/>
    <property type="match status" value="1"/>
</dbReference>
<evidence type="ECO:0000256" key="10">
    <source>
        <dbReference type="PROSITE-ProRule" id="PRU01385"/>
    </source>
</evidence>
<name>A0A1D2J6B4_PARBR</name>
<comment type="caution">
    <text evidence="14">The sequence shown here is derived from an EMBL/GenBank/DDBJ whole genome shotgun (WGS) entry which is preliminary data.</text>
</comment>
<dbReference type="InterPro" id="IPR013049">
    <property type="entry name" value="Spo11/TopoVI_A_N"/>
</dbReference>
<keyword evidence="9 10" id="KW-0413">Isomerase</keyword>
<dbReference type="VEuPathDB" id="FungiDB:PADG_07449"/>
<evidence type="ECO:0000256" key="5">
    <source>
        <dbReference type="ARBA" id="ARBA00022723"/>
    </source>
</evidence>
<dbReference type="Pfam" id="PF21180">
    <property type="entry name" value="TOP6A-Spo11_Toprim"/>
    <property type="match status" value="1"/>
</dbReference>